<gene>
    <name evidence="1" type="ORF">MGAL_10B003286</name>
</gene>
<accession>A0A8B6GZK9</accession>
<protein>
    <submittedName>
        <fullName evidence="1">Uncharacterized protein</fullName>
    </submittedName>
</protein>
<dbReference type="Proteomes" id="UP000596742">
    <property type="component" value="Unassembled WGS sequence"/>
</dbReference>
<proteinExistence type="predicted"/>
<organism evidence="1 2">
    <name type="scientific">Mytilus galloprovincialis</name>
    <name type="common">Mediterranean mussel</name>
    <dbReference type="NCBI Taxonomy" id="29158"/>
    <lineage>
        <taxon>Eukaryota</taxon>
        <taxon>Metazoa</taxon>
        <taxon>Spiralia</taxon>
        <taxon>Lophotrochozoa</taxon>
        <taxon>Mollusca</taxon>
        <taxon>Bivalvia</taxon>
        <taxon>Autobranchia</taxon>
        <taxon>Pteriomorphia</taxon>
        <taxon>Mytilida</taxon>
        <taxon>Mytiloidea</taxon>
        <taxon>Mytilidae</taxon>
        <taxon>Mytilinae</taxon>
        <taxon>Mytilus</taxon>
    </lineage>
</organism>
<comment type="caution">
    <text evidence="1">The sequence shown here is derived from an EMBL/GenBank/DDBJ whole genome shotgun (WGS) entry which is preliminary data.</text>
</comment>
<sequence length="229" mass="26924">MPPKSLNGIIATELANNMFNGNSVLCYSNYVLKPRQEERKFTKDHRGKIRTLNTSNPKELWIEIRKLGPGKKNIIIDNVVMDDGTYSNDPNVIRERWKEEYSKLFSENSTNVDNEFMERNKAFNSQFELEFEQLRVNVDDNESQHISSMNDEITIEETKRFEKRKNEKAVGLDNILNEIIKNDKLLTVLDRLFNTCFTDGIVPDYWTKSIIHPLLKKGKDYRSFRISMY</sequence>
<evidence type="ECO:0000313" key="1">
    <source>
        <dbReference type="EMBL" id="VDI71747.1"/>
    </source>
</evidence>
<keyword evidence="2" id="KW-1185">Reference proteome</keyword>
<reference evidence="1" key="1">
    <citation type="submission" date="2018-11" db="EMBL/GenBank/DDBJ databases">
        <authorList>
            <person name="Alioto T."/>
            <person name="Alioto T."/>
        </authorList>
    </citation>
    <scope>NUCLEOTIDE SEQUENCE</scope>
</reference>
<evidence type="ECO:0000313" key="2">
    <source>
        <dbReference type="Proteomes" id="UP000596742"/>
    </source>
</evidence>
<dbReference type="AlphaFoldDB" id="A0A8B6GZK9"/>
<dbReference type="EMBL" id="UYJE01009268">
    <property type="protein sequence ID" value="VDI71747.1"/>
    <property type="molecule type" value="Genomic_DNA"/>
</dbReference>
<dbReference type="PANTHER" id="PTHR19446">
    <property type="entry name" value="REVERSE TRANSCRIPTASES"/>
    <property type="match status" value="1"/>
</dbReference>
<name>A0A8B6GZK9_MYTGA</name>